<evidence type="ECO:0000313" key="3">
    <source>
        <dbReference type="Proteomes" id="UP001189429"/>
    </source>
</evidence>
<keyword evidence="3" id="KW-1185">Reference proteome</keyword>
<sequence>MGSASPSAGAPRRGGMGILHCTDEPERRGGWPSPEGRASPGMGHPSSTENSDHQAHGPPGGPGPPPAGGGLGTAPAQLMQGPPGAPQMALQRDAAVPTGPAVGTVSMQGGGYFGVPPQAMMPGGGSMYAPQPHAGLGSPAAFAAGGGANAAGGAQGRPAFQAGITSAAAQPIPQPQQQQQQPQDIVIIWDWDDTLMCSSAINANAPIQHQAPLLEGLLERVLSVSMQLGETFIVTNADELWVHESTRRFVPGIMPILSRMGVVSARRRWEARCPGDVFAWKRETFREMLAARAPRASGLNLIVLGDSPAEMEAAQTSVIGLPQQVTIKTVKFKEAPSVEELIEQLRICLQELGTIVSDDKSCSRNLVNWMVPRLQAPQYPMSSYAPSQSFPTAPSMSYSPSMMSGGWQQATPYFAGHEAAPGAPTAPPAGPYLGPAAAVYAGGMR</sequence>
<evidence type="ECO:0000313" key="2">
    <source>
        <dbReference type="EMBL" id="CAK0883451.1"/>
    </source>
</evidence>
<evidence type="ECO:0008006" key="4">
    <source>
        <dbReference type="Google" id="ProtNLM"/>
    </source>
</evidence>
<dbReference type="Proteomes" id="UP001189429">
    <property type="component" value="Unassembled WGS sequence"/>
</dbReference>
<gene>
    <name evidence="2" type="ORF">PCOR1329_LOCUS65662</name>
</gene>
<protein>
    <recommendedName>
        <fullName evidence="4">Protein-tyrosine-phosphatase</fullName>
    </recommendedName>
</protein>
<dbReference type="EMBL" id="CAUYUJ010018416">
    <property type="protein sequence ID" value="CAK0883451.1"/>
    <property type="molecule type" value="Genomic_DNA"/>
</dbReference>
<proteinExistence type="predicted"/>
<dbReference type="PANTHER" id="PTHR38899:SF1">
    <property type="entry name" value="PROTEIN KINASE"/>
    <property type="match status" value="1"/>
</dbReference>
<accession>A0ABN9WEB5</accession>
<organism evidence="2 3">
    <name type="scientific">Prorocentrum cordatum</name>
    <dbReference type="NCBI Taxonomy" id="2364126"/>
    <lineage>
        <taxon>Eukaryota</taxon>
        <taxon>Sar</taxon>
        <taxon>Alveolata</taxon>
        <taxon>Dinophyceae</taxon>
        <taxon>Prorocentrales</taxon>
        <taxon>Prorocentraceae</taxon>
        <taxon>Prorocentrum</taxon>
    </lineage>
</organism>
<feature type="region of interest" description="Disordered" evidence="1">
    <location>
        <begin position="1"/>
        <end position="102"/>
    </location>
</feature>
<evidence type="ECO:0000256" key="1">
    <source>
        <dbReference type="SAM" id="MobiDB-lite"/>
    </source>
</evidence>
<dbReference type="PANTHER" id="PTHR38899">
    <property type="entry name" value="DOMAIN OOKINETE PROTEIN, PUTATIVE-RELATED"/>
    <property type="match status" value="1"/>
</dbReference>
<name>A0ABN9WEB5_9DINO</name>
<reference evidence="2" key="1">
    <citation type="submission" date="2023-10" db="EMBL/GenBank/DDBJ databases">
        <authorList>
            <person name="Chen Y."/>
            <person name="Shah S."/>
            <person name="Dougan E. K."/>
            <person name="Thang M."/>
            <person name="Chan C."/>
        </authorList>
    </citation>
    <scope>NUCLEOTIDE SEQUENCE [LARGE SCALE GENOMIC DNA]</scope>
</reference>
<comment type="caution">
    <text evidence="2">The sequence shown here is derived from an EMBL/GenBank/DDBJ whole genome shotgun (WGS) entry which is preliminary data.</text>
</comment>